<feature type="compositionally biased region" description="Polar residues" evidence="1">
    <location>
        <begin position="1"/>
        <end position="12"/>
    </location>
</feature>
<accession>A0A0C9VMI9</accession>
<feature type="compositionally biased region" description="Polar residues" evidence="1">
    <location>
        <begin position="36"/>
        <end position="51"/>
    </location>
</feature>
<sequence>MTIVSNQTSHSPATGVDECAEVPDGNLEASPDTDALMQQQQYQNPISPTHSHPTKSPIPPAAVTAPSGLRL</sequence>
<gene>
    <name evidence="2" type="ORF">M422DRAFT_258523</name>
</gene>
<dbReference type="HOGENOM" id="CLU_2741691_0_0_1"/>
<feature type="region of interest" description="Disordered" evidence="1">
    <location>
        <begin position="1"/>
        <end position="71"/>
    </location>
</feature>
<evidence type="ECO:0000313" key="3">
    <source>
        <dbReference type="Proteomes" id="UP000054279"/>
    </source>
</evidence>
<name>A0A0C9VMI9_SPHS4</name>
<protein>
    <submittedName>
        <fullName evidence="2">Uncharacterized protein</fullName>
    </submittedName>
</protein>
<dbReference type="Proteomes" id="UP000054279">
    <property type="component" value="Unassembled WGS sequence"/>
</dbReference>
<proteinExistence type="predicted"/>
<dbReference type="AlphaFoldDB" id="A0A0C9VMI9"/>
<dbReference type="EMBL" id="KN837157">
    <property type="protein sequence ID" value="KIJ38871.1"/>
    <property type="molecule type" value="Genomic_DNA"/>
</dbReference>
<evidence type="ECO:0000256" key="1">
    <source>
        <dbReference type="SAM" id="MobiDB-lite"/>
    </source>
</evidence>
<evidence type="ECO:0000313" key="2">
    <source>
        <dbReference type="EMBL" id="KIJ38871.1"/>
    </source>
</evidence>
<keyword evidence="3" id="KW-1185">Reference proteome</keyword>
<reference evidence="2 3" key="1">
    <citation type="submission" date="2014-06" db="EMBL/GenBank/DDBJ databases">
        <title>Evolutionary Origins and Diversification of the Mycorrhizal Mutualists.</title>
        <authorList>
            <consortium name="DOE Joint Genome Institute"/>
            <consortium name="Mycorrhizal Genomics Consortium"/>
            <person name="Kohler A."/>
            <person name="Kuo A."/>
            <person name="Nagy L.G."/>
            <person name="Floudas D."/>
            <person name="Copeland A."/>
            <person name="Barry K.W."/>
            <person name="Cichocki N."/>
            <person name="Veneault-Fourrey C."/>
            <person name="LaButti K."/>
            <person name="Lindquist E.A."/>
            <person name="Lipzen A."/>
            <person name="Lundell T."/>
            <person name="Morin E."/>
            <person name="Murat C."/>
            <person name="Riley R."/>
            <person name="Ohm R."/>
            <person name="Sun H."/>
            <person name="Tunlid A."/>
            <person name="Henrissat B."/>
            <person name="Grigoriev I.V."/>
            <person name="Hibbett D.S."/>
            <person name="Martin F."/>
        </authorList>
    </citation>
    <scope>NUCLEOTIDE SEQUENCE [LARGE SCALE GENOMIC DNA]</scope>
    <source>
        <strain evidence="2 3">SS14</strain>
    </source>
</reference>
<organism evidence="2 3">
    <name type="scientific">Sphaerobolus stellatus (strain SS14)</name>
    <dbReference type="NCBI Taxonomy" id="990650"/>
    <lineage>
        <taxon>Eukaryota</taxon>
        <taxon>Fungi</taxon>
        <taxon>Dikarya</taxon>
        <taxon>Basidiomycota</taxon>
        <taxon>Agaricomycotina</taxon>
        <taxon>Agaricomycetes</taxon>
        <taxon>Phallomycetidae</taxon>
        <taxon>Geastrales</taxon>
        <taxon>Sphaerobolaceae</taxon>
        <taxon>Sphaerobolus</taxon>
    </lineage>
</organism>